<dbReference type="SUPFAM" id="SSF54292">
    <property type="entry name" value="2Fe-2S ferredoxin-like"/>
    <property type="match status" value="1"/>
</dbReference>
<evidence type="ECO:0000259" key="2">
    <source>
        <dbReference type="PROSITE" id="PS51384"/>
    </source>
</evidence>
<dbReference type="Gene3D" id="2.40.30.10">
    <property type="entry name" value="Translation factors"/>
    <property type="match status" value="1"/>
</dbReference>
<feature type="domain" description="FAD-binding FR-type" evidence="2">
    <location>
        <begin position="103"/>
        <end position="202"/>
    </location>
</feature>
<dbReference type="Gene3D" id="3.40.50.80">
    <property type="entry name" value="Nucleotide-binding domain of ferredoxin-NADP reductase (FNR) module"/>
    <property type="match status" value="1"/>
</dbReference>
<name>A0A381R771_9ZZZZ</name>
<dbReference type="InterPro" id="IPR001433">
    <property type="entry name" value="OxRdtase_FAD/NAD-bd"/>
</dbReference>
<evidence type="ECO:0000259" key="1">
    <source>
        <dbReference type="PROSITE" id="PS51085"/>
    </source>
</evidence>
<dbReference type="SUPFAM" id="SSF52343">
    <property type="entry name" value="Ferredoxin reductase-like, C-terminal NADP-linked domain"/>
    <property type="match status" value="1"/>
</dbReference>
<dbReference type="PROSITE" id="PS00197">
    <property type="entry name" value="2FE2S_FER_1"/>
    <property type="match status" value="1"/>
</dbReference>
<dbReference type="GO" id="GO:0051537">
    <property type="term" value="F:2 iron, 2 sulfur cluster binding"/>
    <property type="evidence" value="ECO:0007669"/>
    <property type="project" value="InterPro"/>
</dbReference>
<dbReference type="InterPro" id="IPR008333">
    <property type="entry name" value="Cbr1-like_FAD-bd_dom"/>
</dbReference>
<dbReference type="InterPro" id="IPR039261">
    <property type="entry name" value="FNR_nucleotide-bd"/>
</dbReference>
<dbReference type="SUPFAM" id="SSF63380">
    <property type="entry name" value="Riboflavin synthase domain-like"/>
    <property type="match status" value="1"/>
</dbReference>
<dbReference type="PANTHER" id="PTHR47354">
    <property type="entry name" value="NADH OXIDOREDUCTASE HCR"/>
    <property type="match status" value="1"/>
</dbReference>
<dbReference type="PRINTS" id="PR00410">
    <property type="entry name" value="PHEHYDRXLASE"/>
</dbReference>
<dbReference type="PROSITE" id="PS51384">
    <property type="entry name" value="FAD_FR"/>
    <property type="match status" value="1"/>
</dbReference>
<proteinExistence type="predicted"/>
<accession>A0A381R771</accession>
<dbReference type="AlphaFoldDB" id="A0A381R771"/>
<dbReference type="CDD" id="cd00207">
    <property type="entry name" value="fer2"/>
    <property type="match status" value="1"/>
</dbReference>
<dbReference type="Pfam" id="PF00175">
    <property type="entry name" value="NAD_binding_1"/>
    <property type="match status" value="1"/>
</dbReference>
<dbReference type="PROSITE" id="PS51085">
    <property type="entry name" value="2FE2S_FER_2"/>
    <property type="match status" value="1"/>
</dbReference>
<feature type="domain" description="2Fe-2S ferredoxin-type" evidence="1">
    <location>
        <begin position="1"/>
        <end position="93"/>
    </location>
</feature>
<dbReference type="Pfam" id="PF00111">
    <property type="entry name" value="Fer2"/>
    <property type="match status" value="1"/>
</dbReference>
<dbReference type="Gene3D" id="3.10.20.30">
    <property type="match status" value="1"/>
</dbReference>
<dbReference type="InterPro" id="IPR017938">
    <property type="entry name" value="Riboflavin_synthase-like_b-brl"/>
</dbReference>
<dbReference type="InterPro" id="IPR036010">
    <property type="entry name" value="2Fe-2S_ferredoxin-like_sf"/>
</dbReference>
<dbReference type="PANTHER" id="PTHR47354:SF5">
    <property type="entry name" value="PROTEIN RFBI"/>
    <property type="match status" value="1"/>
</dbReference>
<dbReference type="Pfam" id="PF00970">
    <property type="entry name" value="FAD_binding_6"/>
    <property type="match status" value="1"/>
</dbReference>
<dbReference type="InterPro" id="IPR001041">
    <property type="entry name" value="2Fe-2S_ferredoxin-type"/>
</dbReference>
<dbReference type="EMBL" id="UINC01001706">
    <property type="protein sequence ID" value="SUZ87054.1"/>
    <property type="molecule type" value="Genomic_DNA"/>
</dbReference>
<reference evidence="3" key="1">
    <citation type="submission" date="2018-05" db="EMBL/GenBank/DDBJ databases">
        <authorList>
            <person name="Lanie J.A."/>
            <person name="Ng W.-L."/>
            <person name="Kazmierczak K.M."/>
            <person name="Andrzejewski T.M."/>
            <person name="Davidsen T.M."/>
            <person name="Wayne K.J."/>
            <person name="Tettelin H."/>
            <person name="Glass J.I."/>
            <person name="Rusch D."/>
            <person name="Podicherti R."/>
            <person name="Tsui H.-C.T."/>
            <person name="Winkler M.E."/>
        </authorList>
    </citation>
    <scope>NUCLEOTIDE SEQUENCE</scope>
</reference>
<evidence type="ECO:0000313" key="3">
    <source>
        <dbReference type="EMBL" id="SUZ87054.1"/>
    </source>
</evidence>
<dbReference type="InterPro" id="IPR017927">
    <property type="entry name" value="FAD-bd_FR_type"/>
</dbReference>
<sequence length="346" mass="37660">MNVTFLNKQGRVNVECREGETLLQAGLRHGVPLPYSCGAGVCSTCIARSKPGTVTSMWPQAPGAQNLNSAKGECLLCQCVPVSNCEILVPGKVVLTENSGMSPQHQFGQLVNVEEVAPSVAIFELELDQPITFLAGQYLLLRLPAMEGYRPYSMTSFSICSQNPTFVIKFLPGGRFSETLFNDKFKAARVDVFGPMGKATFDPAEERDLTCMVGGSGIAGIMSILRQSRDIDYFSEHKLTMVFGVRKPEDFFFLDELREIQESVPANINIHLAVSDSSNSKSVPAELAGLPIWRGFVHEVAERVMAKDLSGRLGLLGGPPAMLDGSLRLLLSAGVPVHDIRYDKFG</sequence>
<dbReference type="InterPro" id="IPR006058">
    <property type="entry name" value="2Fe2S_fd_BS"/>
</dbReference>
<dbReference type="InterPro" id="IPR050415">
    <property type="entry name" value="MRET"/>
</dbReference>
<dbReference type="GO" id="GO:0016491">
    <property type="term" value="F:oxidoreductase activity"/>
    <property type="evidence" value="ECO:0007669"/>
    <property type="project" value="InterPro"/>
</dbReference>
<protein>
    <recommendedName>
        <fullName evidence="4">2Fe-2S ferredoxin-type domain-containing protein</fullName>
    </recommendedName>
</protein>
<gene>
    <name evidence="3" type="ORF">METZ01_LOCUS39908</name>
</gene>
<dbReference type="InterPro" id="IPR012675">
    <property type="entry name" value="Beta-grasp_dom_sf"/>
</dbReference>
<organism evidence="3">
    <name type="scientific">marine metagenome</name>
    <dbReference type="NCBI Taxonomy" id="408172"/>
    <lineage>
        <taxon>unclassified sequences</taxon>
        <taxon>metagenomes</taxon>
        <taxon>ecological metagenomes</taxon>
    </lineage>
</organism>
<evidence type="ECO:0008006" key="4">
    <source>
        <dbReference type="Google" id="ProtNLM"/>
    </source>
</evidence>